<dbReference type="STRING" id="393762.SAMN05660472_02466"/>
<dbReference type="SUPFAM" id="SSF56228">
    <property type="entry name" value="Aldehyde ferredoxin oxidoreductase, N-terminal domain"/>
    <property type="match status" value="1"/>
</dbReference>
<keyword evidence="6" id="KW-0411">Iron-sulfur</keyword>
<evidence type="ECO:0000256" key="1">
    <source>
        <dbReference type="ARBA" id="ARBA00001966"/>
    </source>
</evidence>
<dbReference type="Pfam" id="PF01314">
    <property type="entry name" value="AFOR_C"/>
    <property type="match status" value="1"/>
</dbReference>
<protein>
    <submittedName>
        <fullName evidence="8">Aldehyde ferredoxin oxidoreductase</fullName>
    </submittedName>
</protein>
<keyword evidence="9" id="KW-1185">Reference proteome</keyword>
<dbReference type="InterPro" id="IPR036503">
    <property type="entry name" value="Ald_Fedxn_OxRdtase_N_sf"/>
</dbReference>
<dbReference type="GO" id="GO:0016625">
    <property type="term" value="F:oxidoreductase activity, acting on the aldehyde or oxo group of donors, iron-sulfur protein as acceptor"/>
    <property type="evidence" value="ECO:0007669"/>
    <property type="project" value="InterPro"/>
</dbReference>
<dbReference type="PANTHER" id="PTHR30038">
    <property type="entry name" value="ALDEHYDE FERREDOXIN OXIDOREDUCTASE"/>
    <property type="match status" value="1"/>
</dbReference>
<evidence type="ECO:0000256" key="6">
    <source>
        <dbReference type="ARBA" id="ARBA00023014"/>
    </source>
</evidence>
<evidence type="ECO:0000256" key="3">
    <source>
        <dbReference type="ARBA" id="ARBA00022485"/>
    </source>
</evidence>
<dbReference type="InterPro" id="IPR013983">
    <property type="entry name" value="Ald_Fedxn_OxRdtase_N"/>
</dbReference>
<dbReference type="Pfam" id="PF02730">
    <property type="entry name" value="AFOR_N"/>
    <property type="match status" value="1"/>
</dbReference>
<dbReference type="PANTHER" id="PTHR30038:SF0">
    <property type="entry name" value="TUNGSTEN-CONTAINING ALDEHYDE FERREDOXIN OXIDOREDUCTASE"/>
    <property type="match status" value="1"/>
</dbReference>
<evidence type="ECO:0000313" key="9">
    <source>
        <dbReference type="Proteomes" id="UP000198718"/>
    </source>
</evidence>
<reference evidence="8 9" key="1">
    <citation type="submission" date="2016-10" db="EMBL/GenBank/DDBJ databases">
        <authorList>
            <person name="de Groot N.N."/>
        </authorList>
    </citation>
    <scope>NUCLEOTIDE SEQUENCE [LARGE SCALE GENOMIC DNA]</scope>
    <source>
        <strain evidence="8 9">DSM 18346</strain>
    </source>
</reference>
<feature type="domain" description="Aldehyde ferredoxin oxidoreductase N-terminal" evidence="7">
    <location>
        <begin position="1"/>
        <end position="207"/>
    </location>
</feature>
<keyword evidence="3" id="KW-0004">4Fe-4S</keyword>
<dbReference type="GO" id="GO:0009055">
    <property type="term" value="F:electron transfer activity"/>
    <property type="evidence" value="ECO:0007669"/>
    <property type="project" value="InterPro"/>
</dbReference>
<sequence length="531" mass="58761">MNRTLEVNLSTGEIKSHKSTKISLNRIGRGLATSLVMEKVDCSADYFDETNCIVITPGFLTGTQAPTTGRLTIAAKGGKTHGIKSINIAGPISQKMASLGIEAIIITGINKAEAPAILHITEDNIEINYIKELKYKSVEETIDYLVHAWGQDTSILGIGPAGEHVMAIASVFSTYPNGYPKYYCTRGKMGDLFGYKGLKAVAVTTKKHFNSSIFNEEEFRHLSKELSKIIINHPVCGGALPAYGSITLIKMMKDKEGFLKELQQQTHEIKKNTNNDFPKKTNIKINKNCAPNCVIGCLNRHRSDEKSIAYSSPAESEALAACQALFEITDHQFVSRLNKKCFDLGLDTIEFLFSCSMLLKGLSEEPTKEKLMELLEEIERLTPLGRIAASTTKGIYPLFSELRELEKMVTVAAATEESNFNISITKKLKECEDIRDLQYLYGCMTAMGNLGICLFATFAILDSDEGLELLAKLIGAKTGENVFPQEIINSALDNLRQEKDYDGRAKGSDFSNSIPEFVKVLYRYFGKEVQS</sequence>
<dbReference type="RefSeq" id="WP_090553992.1">
    <property type="nucleotide sequence ID" value="NZ_FNFP01000006.1"/>
</dbReference>
<dbReference type="OrthoDB" id="9763894at2"/>
<comment type="similarity">
    <text evidence="2">Belongs to the AOR/FOR family.</text>
</comment>
<dbReference type="InterPro" id="IPR036021">
    <property type="entry name" value="Tungsten_al_ferr_oxy-like_C"/>
</dbReference>
<keyword evidence="5" id="KW-0408">Iron</keyword>
<dbReference type="EMBL" id="FNFP01000006">
    <property type="protein sequence ID" value="SDL01625.1"/>
    <property type="molecule type" value="Genomic_DNA"/>
</dbReference>
<dbReference type="SMART" id="SM00790">
    <property type="entry name" value="AFOR_N"/>
    <property type="match status" value="1"/>
</dbReference>
<dbReference type="GO" id="GO:0046872">
    <property type="term" value="F:metal ion binding"/>
    <property type="evidence" value="ECO:0007669"/>
    <property type="project" value="UniProtKB-KW"/>
</dbReference>
<dbReference type="SUPFAM" id="SSF48310">
    <property type="entry name" value="Aldehyde ferredoxin oxidoreductase, C-terminal domains"/>
    <property type="match status" value="1"/>
</dbReference>
<name>A0A1G9GM96_9FIRM</name>
<keyword evidence="4" id="KW-0479">Metal-binding</keyword>
<dbReference type="InterPro" id="IPR051919">
    <property type="entry name" value="W-dependent_AOR"/>
</dbReference>
<evidence type="ECO:0000256" key="2">
    <source>
        <dbReference type="ARBA" id="ARBA00011032"/>
    </source>
</evidence>
<dbReference type="AlphaFoldDB" id="A0A1G9GM96"/>
<proteinExistence type="inferred from homology"/>
<dbReference type="GO" id="GO:0051539">
    <property type="term" value="F:4 iron, 4 sulfur cluster binding"/>
    <property type="evidence" value="ECO:0007669"/>
    <property type="project" value="UniProtKB-KW"/>
</dbReference>
<dbReference type="Gene3D" id="3.60.9.10">
    <property type="entry name" value="Aldehyde ferredoxin oxidoreductase, N-terminal domain"/>
    <property type="match status" value="1"/>
</dbReference>
<accession>A0A1G9GM96</accession>
<dbReference type="InterPro" id="IPR001203">
    <property type="entry name" value="OxRdtase_Ald_Fedxn_C"/>
</dbReference>
<comment type="cofactor">
    <cofactor evidence="1">
        <name>[4Fe-4S] cluster</name>
        <dbReference type="ChEBI" id="CHEBI:49883"/>
    </cofactor>
</comment>
<evidence type="ECO:0000313" key="8">
    <source>
        <dbReference type="EMBL" id="SDL01625.1"/>
    </source>
</evidence>
<evidence type="ECO:0000259" key="7">
    <source>
        <dbReference type="SMART" id="SM00790"/>
    </source>
</evidence>
<dbReference type="Gene3D" id="1.10.569.10">
    <property type="entry name" value="Aldehyde Ferredoxin Oxidoreductase Protein, subunit A, domain 2"/>
    <property type="match status" value="1"/>
</dbReference>
<dbReference type="InterPro" id="IPR013984">
    <property type="entry name" value="Ald_Fedxn_OxRdtase_dom2"/>
</dbReference>
<evidence type="ECO:0000256" key="4">
    <source>
        <dbReference type="ARBA" id="ARBA00022723"/>
    </source>
</evidence>
<organism evidence="8 9">
    <name type="scientific">Natronincola ferrireducens</name>
    <dbReference type="NCBI Taxonomy" id="393762"/>
    <lineage>
        <taxon>Bacteria</taxon>
        <taxon>Bacillati</taxon>
        <taxon>Bacillota</taxon>
        <taxon>Clostridia</taxon>
        <taxon>Peptostreptococcales</taxon>
        <taxon>Natronincolaceae</taxon>
        <taxon>Natronincola</taxon>
    </lineage>
</organism>
<evidence type="ECO:0000256" key="5">
    <source>
        <dbReference type="ARBA" id="ARBA00023004"/>
    </source>
</evidence>
<gene>
    <name evidence="8" type="ORF">SAMN05660472_02466</name>
</gene>
<dbReference type="Proteomes" id="UP000198718">
    <property type="component" value="Unassembled WGS sequence"/>
</dbReference>